<dbReference type="RefSeq" id="XP_008715055.1">
    <property type="nucleotide sequence ID" value="XM_008716833.1"/>
</dbReference>
<evidence type="ECO:0000259" key="6">
    <source>
        <dbReference type="Pfam" id="PF01138"/>
    </source>
</evidence>
<keyword evidence="5" id="KW-0539">Nucleus</keyword>
<dbReference type="eggNOG" id="KOG1069">
    <property type="taxonomic scope" value="Eukaryota"/>
</dbReference>
<dbReference type="InterPro" id="IPR027408">
    <property type="entry name" value="PNPase/RNase_PH_dom_sf"/>
</dbReference>
<evidence type="ECO:0000313" key="7">
    <source>
        <dbReference type="EMBL" id="ETN43319.1"/>
    </source>
</evidence>
<comment type="similarity">
    <text evidence="2">Belongs to the RNase PH family.</text>
</comment>
<accession>W2S5V1</accession>
<dbReference type="GO" id="GO:0000177">
    <property type="term" value="C:cytoplasmic exosome (RNase complex)"/>
    <property type="evidence" value="ECO:0007669"/>
    <property type="project" value="TreeGrafter"/>
</dbReference>
<evidence type="ECO:0000256" key="4">
    <source>
        <dbReference type="ARBA" id="ARBA00022835"/>
    </source>
</evidence>
<evidence type="ECO:0000313" key="8">
    <source>
        <dbReference type="Proteomes" id="UP000030752"/>
    </source>
</evidence>
<reference evidence="7 8" key="1">
    <citation type="submission" date="2013-03" db="EMBL/GenBank/DDBJ databases">
        <title>The Genome Sequence of Phialophora europaea CBS 101466.</title>
        <authorList>
            <consortium name="The Broad Institute Genomics Platform"/>
            <person name="Cuomo C."/>
            <person name="de Hoog S."/>
            <person name="Gorbushina A."/>
            <person name="Walker B."/>
            <person name="Young S.K."/>
            <person name="Zeng Q."/>
            <person name="Gargeya S."/>
            <person name="Fitzgerald M."/>
            <person name="Haas B."/>
            <person name="Abouelleil A."/>
            <person name="Allen A.W."/>
            <person name="Alvarado L."/>
            <person name="Arachchi H.M."/>
            <person name="Berlin A.M."/>
            <person name="Chapman S.B."/>
            <person name="Gainer-Dewar J."/>
            <person name="Goldberg J."/>
            <person name="Griggs A."/>
            <person name="Gujja S."/>
            <person name="Hansen M."/>
            <person name="Howarth C."/>
            <person name="Imamovic A."/>
            <person name="Ireland A."/>
            <person name="Larimer J."/>
            <person name="McCowan C."/>
            <person name="Murphy C."/>
            <person name="Pearson M."/>
            <person name="Poon T.W."/>
            <person name="Priest M."/>
            <person name="Roberts A."/>
            <person name="Saif S."/>
            <person name="Shea T."/>
            <person name="Sisk P."/>
            <person name="Sykes S."/>
            <person name="Wortman J."/>
            <person name="Nusbaum C."/>
            <person name="Birren B."/>
        </authorList>
    </citation>
    <scope>NUCLEOTIDE SEQUENCE [LARGE SCALE GENOMIC DNA]</scope>
    <source>
        <strain evidence="7 8">CBS 101466</strain>
    </source>
</reference>
<evidence type="ECO:0000256" key="5">
    <source>
        <dbReference type="ARBA" id="ARBA00023242"/>
    </source>
</evidence>
<dbReference type="GO" id="GO:0005730">
    <property type="term" value="C:nucleolus"/>
    <property type="evidence" value="ECO:0007669"/>
    <property type="project" value="TreeGrafter"/>
</dbReference>
<dbReference type="InParanoid" id="W2S5V1"/>
<dbReference type="SUPFAM" id="SSF54211">
    <property type="entry name" value="Ribosomal protein S5 domain 2-like"/>
    <property type="match status" value="1"/>
</dbReference>
<dbReference type="PANTHER" id="PTHR11953">
    <property type="entry name" value="EXOSOME COMPLEX COMPONENT"/>
    <property type="match status" value="1"/>
</dbReference>
<dbReference type="InterPro" id="IPR001247">
    <property type="entry name" value="ExoRNase_PH_dom1"/>
</dbReference>
<name>W2S5V1_CYPE1</name>
<dbReference type="PANTHER" id="PTHR11953:SF1">
    <property type="entry name" value="EXOSOME COMPLEX COMPONENT RRP46"/>
    <property type="match status" value="1"/>
</dbReference>
<gene>
    <name evidence="7" type="ORF">HMPREF1541_02478</name>
</gene>
<dbReference type="SUPFAM" id="SSF55666">
    <property type="entry name" value="Ribonuclease PH domain 2-like"/>
    <property type="match status" value="1"/>
</dbReference>
<dbReference type="Pfam" id="PF01138">
    <property type="entry name" value="RNase_PH"/>
    <property type="match status" value="1"/>
</dbReference>
<protein>
    <recommendedName>
        <fullName evidence="6">Exoribonuclease phosphorolytic domain-containing protein</fullName>
    </recommendedName>
</protein>
<dbReference type="OrthoDB" id="27298at2759"/>
<keyword evidence="3" id="KW-0698">rRNA processing</keyword>
<dbReference type="GO" id="GO:0003723">
    <property type="term" value="F:RNA binding"/>
    <property type="evidence" value="ECO:0007669"/>
    <property type="project" value="TreeGrafter"/>
</dbReference>
<dbReference type="AlphaFoldDB" id="W2S5V1"/>
<dbReference type="VEuPathDB" id="FungiDB:HMPREF1541_02478"/>
<dbReference type="GO" id="GO:0000176">
    <property type="term" value="C:nuclear exosome (RNase complex)"/>
    <property type="evidence" value="ECO:0007669"/>
    <property type="project" value="TreeGrafter"/>
</dbReference>
<dbReference type="InterPro" id="IPR050080">
    <property type="entry name" value="RNase_PH"/>
</dbReference>
<evidence type="ECO:0000256" key="2">
    <source>
        <dbReference type="ARBA" id="ARBA00006678"/>
    </source>
</evidence>
<dbReference type="EMBL" id="KB822718">
    <property type="protein sequence ID" value="ETN43319.1"/>
    <property type="molecule type" value="Genomic_DNA"/>
</dbReference>
<keyword evidence="8" id="KW-1185">Reference proteome</keyword>
<dbReference type="GO" id="GO:0034475">
    <property type="term" value="P:U4 snRNA 3'-end processing"/>
    <property type="evidence" value="ECO:0007669"/>
    <property type="project" value="TreeGrafter"/>
</dbReference>
<dbReference type="STRING" id="1220924.W2S5V1"/>
<proteinExistence type="inferred from homology"/>
<dbReference type="GO" id="GO:0006364">
    <property type="term" value="P:rRNA processing"/>
    <property type="evidence" value="ECO:0007669"/>
    <property type="project" value="UniProtKB-KW"/>
</dbReference>
<dbReference type="GO" id="GO:0071028">
    <property type="term" value="P:nuclear mRNA surveillance"/>
    <property type="evidence" value="ECO:0007669"/>
    <property type="project" value="TreeGrafter"/>
</dbReference>
<feature type="domain" description="Exoribonuclease phosphorolytic" evidence="6">
    <location>
        <begin position="14"/>
        <end position="141"/>
    </location>
</feature>
<dbReference type="Gene3D" id="3.30.230.70">
    <property type="entry name" value="GHMP Kinase, N-terminal domain"/>
    <property type="match status" value="1"/>
</dbReference>
<keyword evidence="4" id="KW-0271">Exosome</keyword>
<sequence>MAKQPAQIVLHPLRSDGSATYTSPNGLHTITVGVNYPVEVPYRSDELPDSTLVEVNLRPANAVSLVKERHVESLVKQTLQSIIRQEETPRMLLQVTLQITSVEVDEDLPGGIKAGGQGETYLPVLASAINAAIAGCLDAGVQMKQIAGSALIGVGYDGTCLLSPRVKDRRRCRSMHVFAVDGTGGVVLAESEGAFKMADWTRALETARLLVEGQGDGVTGVLEGLRREIGEGREE</sequence>
<dbReference type="InterPro" id="IPR020568">
    <property type="entry name" value="Ribosomal_Su5_D2-typ_SF"/>
</dbReference>
<evidence type="ECO:0000256" key="3">
    <source>
        <dbReference type="ARBA" id="ARBA00022552"/>
    </source>
</evidence>
<evidence type="ECO:0000256" key="1">
    <source>
        <dbReference type="ARBA" id="ARBA00004123"/>
    </source>
</evidence>
<dbReference type="HOGENOM" id="CLU_063514_2_2_1"/>
<dbReference type="GeneID" id="19969817"/>
<dbReference type="FunCoup" id="W2S5V1">
    <property type="interactions" value="248"/>
</dbReference>
<dbReference type="GO" id="GO:0071051">
    <property type="term" value="P:poly(A)-dependent snoRNA 3'-end processing"/>
    <property type="evidence" value="ECO:0007669"/>
    <property type="project" value="TreeGrafter"/>
</dbReference>
<dbReference type="InterPro" id="IPR036345">
    <property type="entry name" value="ExoRNase_PH_dom2_sf"/>
</dbReference>
<organism evidence="7 8">
    <name type="scientific">Cyphellophora europaea (strain CBS 101466)</name>
    <name type="common">Phialophora europaea</name>
    <dbReference type="NCBI Taxonomy" id="1220924"/>
    <lineage>
        <taxon>Eukaryota</taxon>
        <taxon>Fungi</taxon>
        <taxon>Dikarya</taxon>
        <taxon>Ascomycota</taxon>
        <taxon>Pezizomycotina</taxon>
        <taxon>Eurotiomycetes</taxon>
        <taxon>Chaetothyriomycetidae</taxon>
        <taxon>Chaetothyriales</taxon>
        <taxon>Cyphellophoraceae</taxon>
        <taxon>Cyphellophora</taxon>
    </lineage>
</organism>
<comment type="subcellular location">
    <subcellularLocation>
        <location evidence="1">Nucleus</location>
    </subcellularLocation>
</comment>
<dbReference type="Proteomes" id="UP000030752">
    <property type="component" value="Unassembled WGS sequence"/>
</dbReference>
<dbReference type="GO" id="GO:0016075">
    <property type="term" value="P:rRNA catabolic process"/>
    <property type="evidence" value="ECO:0007669"/>
    <property type="project" value="TreeGrafter"/>
</dbReference>